<sequence>MSFNHLTSDCIEHCLACSQICYSTAVNHCLEAGGRHVAPGHFTLMLNCAKVCETCATLQMSNSSFSFHMCSLCAEICEACAEDCANIGDMADCVTACTKCAESCREMAS</sequence>
<dbReference type="PANTHER" id="PTHR37310:SF1">
    <property type="entry name" value="CYTOPLASMIC PROTEIN"/>
    <property type="match status" value="1"/>
</dbReference>
<evidence type="ECO:0000313" key="1">
    <source>
        <dbReference type="EMBL" id="MDR7090889.1"/>
    </source>
</evidence>
<evidence type="ECO:0008006" key="3">
    <source>
        <dbReference type="Google" id="ProtNLM"/>
    </source>
</evidence>
<reference evidence="1 2" key="1">
    <citation type="submission" date="2023-07" db="EMBL/GenBank/DDBJ databases">
        <title>Sorghum-associated microbial communities from plants grown in Nebraska, USA.</title>
        <authorList>
            <person name="Schachtman D."/>
        </authorList>
    </citation>
    <scope>NUCLEOTIDE SEQUENCE [LARGE SCALE GENOMIC DNA]</scope>
    <source>
        <strain evidence="1 2">BE190</strain>
    </source>
</reference>
<gene>
    <name evidence="1" type="ORF">J2X05_002915</name>
</gene>
<dbReference type="PANTHER" id="PTHR37310">
    <property type="entry name" value="CYTOPLASMIC PROTEIN-RELATED"/>
    <property type="match status" value="1"/>
</dbReference>
<dbReference type="EMBL" id="JAVDVX010000005">
    <property type="protein sequence ID" value="MDR7090889.1"/>
    <property type="molecule type" value="Genomic_DNA"/>
</dbReference>
<comment type="caution">
    <text evidence="1">The sequence shown here is derived from an EMBL/GenBank/DDBJ whole genome shotgun (WGS) entry which is preliminary data.</text>
</comment>
<dbReference type="Pfam" id="PF03860">
    <property type="entry name" value="Csp"/>
    <property type="match status" value="1"/>
</dbReference>
<name>A0ABU1V0C6_9GAMM</name>
<dbReference type="Proteomes" id="UP001253595">
    <property type="component" value="Unassembled WGS sequence"/>
</dbReference>
<dbReference type="InterPro" id="IPR005560">
    <property type="entry name" value="Csp_YhjQ"/>
</dbReference>
<organism evidence="1 2">
    <name type="scientific">Cellvibrio fibrivorans</name>
    <dbReference type="NCBI Taxonomy" id="126350"/>
    <lineage>
        <taxon>Bacteria</taxon>
        <taxon>Pseudomonadati</taxon>
        <taxon>Pseudomonadota</taxon>
        <taxon>Gammaproteobacteria</taxon>
        <taxon>Cellvibrionales</taxon>
        <taxon>Cellvibrionaceae</taxon>
        <taxon>Cellvibrio</taxon>
    </lineage>
</organism>
<dbReference type="CDD" id="cd08026">
    <property type="entry name" value="DUF326"/>
    <property type="match status" value="1"/>
</dbReference>
<dbReference type="Gene3D" id="1.20.1270.360">
    <property type="match status" value="1"/>
</dbReference>
<accession>A0ABU1V0C6</accession>
<keyword evidence="2" id="KW-1185">Reference proteome</keyword>
<protein>
    <recommendedName>
        <fullName evidence="3">Four-helix bundle copper-binding protein</fullName>
    </recommendedName>
</protein>
<proteinExistence type="predicted"/>
<dbReference type="InterPro" id="IPR044543">
    <property type="entry name" value="YHJQ-like"/>
</dbReference>
<evidence type="ECO:0000313" key="2">
    <source>
        <dbReference type="Proteomes" id="UP001253595"/>
    </source>
</evidence>